<evidence type="ECO:0000256" key="1">
    <source>
        <dbReference type="ARBA" id="ARBA00008618"/>
    </source>
</evidence>
<dbReference type="RefSeq" id="WP_094962788.1">
    <property type="nucleotide sequence ID" value="NZ_JAGKLI010000058.1"/>
</dbReference>
<accession>A0A264VN13</accession>
<protein>
    <recommendedName>
        <fullName evidence="4">Antirestriction protein</fullName>
    </recommendedName>
</protein>
<dbReference type="InterPro" id="IPR004914">
    <property type="entry name" value="Antirestrict"/>
</dbReference>
<evidence type="ECO:0000313" key="3">
    <source>
        <dbReference type="Proteomes" id="UP000216001"/>
    </source>
</evidence>
<proteinExistence type="inferred from homology"/>
<comment type="caution">
    <text evidence="2">The sequence shown here is derived from an EMBL/GenBank/DDBJ whole genome shotgun (WGS) entry which is preliminary data.</text>
</comment>
<comment type="similarity">
    <text evidence="1">Belongs to the antirestriction protein family.</text>
</comment>
<organism evidence="2 3">
    <name type="scientific">Providencia rettgeri</name>
    <dbReference type="NCBI Taxonomy" id="587"/>
    <lineage>
        <taxon>Bacteria</taxon>
        <taxon>Pseudomonadati</taxon>
        <taxon>Pseudomonadota</taxon>
        <taxon>Gammaproteobacteria</taxon>
        <taxon>Enterobacterales</taxon>
        <taxon>Morganellaceae</taxon>
        <taxon>Providencia</taxon>
    </lineage>
</organism>
<name>A0A264VN13_PRORE</name>
<dbReference type="Pfam" id="PF03230">
    <property type="entry name" value="Antirestrict"/>
    <property type="match status" value="1"/>
</dbReference>
<gene>
    <name evidence="2" type="ORF">CHI95_20645</name>
</gene>
<reference evidence="2 3" key="1">
    <citation type="submission" date="2017-07" db="EMBL/GenBank/DDBJ databases">
        <title>blaIMP-27 on transferable plasmids in Proteus mirabilis and Providencia rettgeri.</title>
        <authorList>
            <person name="Potter R."/>
        </authorList>
    </citation>
    <scope>NUCLEOTIDE SEQUENCE [LARGE SCALE GENOMIC DNA]</scope>
    <source>
        <strain evidence="2 3">PR1</strain>
    </source>
</reference>
<dbReference type="AlphaFoldDB" id="A0A264VN13"/>
<dbReference type="Proteomes" id="UP000216001">
    <property type="component" value="Unassembled WGS sequence"/>
</dbReference>
<dbReference type="InterPro" id="IPR042297">
    <property type="entry name" value="Antirestriction_sf"/>
</dbReference>
<dbReference type="Gene3D" id="3.30.70.3580">
    <property type="entry name" value="Antirestriction protein"/>
    <property type="match status" value="1"/>
</dbReference>
<sequence>MTQQQNLAAQESNERNGKDEIVITTIEVKNAQARLTFLPSKLGRYCIAFENAIYNWMTRNAVAYNGGYWDFYTLSNGGFYLQPTKGYMLTSPNGFMDDVSAQEAGIIVTLMMLSHFSFVTYEKEHHEDCERISAYFHQLRDFIFTLSPESQTKILNAID</sequence>
<evidence type="ECO:0008006" key="4">
    <source>
        <dbReference type="Google" id="ProtNLM"/>
    </source>
</evidence>
<dbReference type="EMBL" id="NOWC01000032">
    <property type="protein sequence ID" value="OZS72703.1"/>
    <property type="molecule type" value="Genomic_DNA"/>
</dbReference>
<evidence type="ECO:0000313" key="2">
    <source>
        <dbReference type="EMBL" id="OZS72703.1"/>
    </source>
</evidence>